<feature type="domain" description="Bet v I/Major latex protein" evidence="2">
    <location>
        <begin position="2"/>
        <end position="136"/>
    </location>
</feature>
<dbReference type="InterPro" id="IPR000916">
    <property type="entry name" value="Bet_v_I/MLP"/>
</dbReference>
<dbReference type="GO" id="GO:0006952">
    <property type="term" value="P:defense response"/>
    <property type="evidence" value="ECO:0007669"/>
    <property type="project" value="InterPro"/>
</dbReference>
<evidence type="ECO:0000259" key="2">
    <source>
        <dbReference type="SMART" id="SM01037"/>
    </source>
</evidence>
<dbReference type="AlphaFoldDB" id="A0AAW1XTB3"/>
<comment type="caution">
    <text evidence="3">The sequence shown here is derived from an EMBL/GenBank/DDBJ whole genome shotgun (WGS) entry which is preliminary data.</text>
</comment>
<reference evidence="3 4" key="1">
    <citation type="journal article" date="2023" name="G3 (Bethesda)">
        <title>A chromosome-length genome assembly and annotation of blackberry (Rubus argutus, cv. 'Hillquist').</title>
        <authorList>
            <person name="Bruna T."/>
            <person name="Aryal R."/>
            <person name="Dudchenko O."/>
            <person name="Sargent D.J."/>
            <person name="Mead D."/>
            <person name="Buti M."/>
            <person name="Cavallini A."/>
            <person name="Hytonen T."/>
            <person name="Andres J."/>
            <person name="Pham M."/>
            <person name="Weisz D."/>
            <person name="Mascagni F."/>
            <person name="Usai G."/>
            <person name="Natali L."/>
            <person name="Bassil N."/>
            <person name="Fernandez G.E."/>
            <person name="Lomsadze A."/>
            <person name="Armour M."/>
            <person name="Olukolu B."/>
            <person name="Poorten T."/>
            <person name="Britton C."/>
            <person name="Davik J."/>
            <person name="Ashrafi H."/>
            <person name="Aiden E.L."/>
            <person name="Borodovsky M."/>
            <person name="Worthington M."/>
        </authorList>
    </citation>
    <scope>NUCLEOTIDE SEQUENCE [LARGE SCALE GENOMIC DNA]</scope>
    <source>
        <strain evidence="3">PI 553951</strain>
    </source>
</reference>
<dbReference type="Proteomes" id="UP001457282">
    <property type="component" value="Unassembled WGS sequence"/>
</dbReference>
<evidence type="ECO:0000313" key="4">
    <source>
        <dbReference type="Proteomes" id="UP001457282"/>
    </source>
</evidence>
<sequence>MAQITKFEAQAEIKSSADKFYGFFKNSMNSFVQMFPQILKSFEVQGGGVMTAKLKILEADDENTSITFLGLEGDILKVYICCKEKLQVIKAAGNGGSIEKWTFECEKENANAPDAKPYANVSIKVIEAIDAYLART</sequence>
<dbReference type="SUPFAM" id="SSF55961">
    <property type="entry name" value="Bet v1-like"/>
    <property type="match status" value="1"/>
</dbReference>
<dbReference type="EMBL" id="JBEDUW010000003">
    <property type="protein sequence ID" value="KAK9939834.1"/>
    <property type="molecule type" value="Genomic_DNA"/>
</dbReference>
<organism evidence="3 4">
    <name type="scientific">Rubus argutus</name>
    <name type="common">Southern blackberry</name>
    <dbReference type="NCBI Taxonomy" id="59490"/>
    <lineage>
        <taxon>Eukaryota</taxon>
        <taxon>Viridiplantae</taxon>
        <taxon>Streptophyta</taxon>
        <taxon>Embryophyta</taxon>
        <taxon>Tracheophyta</taxon>
        <taxon>Spermatophyta</taxon>
        <taxon>Magnoliopsida</taxon>
        <taxon>eudicotyledons</taxon>
        <taxon>Gunneridae</taxon>
        <taxon>Pentapetalae</taxon>
        <taxon>rosids</taxon>
        <taxon>fabids</taxon>
        <taxon>Rosales</taxon>
        <taxon>Rosaceae</taxon>
        <taxon>Rosoideae</taxon>
        <taxon>Rosoideae incertae sedis</taxon>
        <taxon>Rubus</taxon>
    </lineage>
</organism>
<keyword evidence="4" id="KW-1185">Reference proteome</keyword>
<dbReference type="PANTHER" id="PTHR31338:SF16">
    <property type="entry name" value="POLYKETIDE CYCLASE_DEHYDRASE AND LIPID TRANSPORT SUPERFAMILY PROTEIN"/>
    <property type="match status" value="1"/>
</dbReference>
<dbReference type="SMART" id="SM01037">
    <property type="entry name" value="Bet_v_1"/>
    <property type="match status" value="1"/>
</dbReference>
<dbReference type="Pfam" id="PF00407">
    <property type="entry name" value="Bet_v_1"/>
    <property type="match status" value="1"/>
</dbReference>
<dbReference type="InterPro" id="IPR052006">
    <property type="entry name" value="MLP-like"/>
</dbReference>
<dbReference type="PANTHER" id="PTHR31338">
    <property type="entry name" value="POLYKETIDE CYCLASE/DEHYDRASE AND LIPID TRANSPORT SUPERFAMILY PROTEIN"/>
    <property type="match status" value="1"/>
</dbReference>
<comment type="similarity">
    <text evidence="1">Belongs to the MLP family.</text>
</comment>
<evidence type="ECO:0000313" key="3">
    <source>
        <dbReference type="EMBL" id="KAK9939834.1"/>
    </source>
</evidence>
<dbReference type="InterPro" id="IPR023393">
    <property type="entry name" value="START-like_dom_sf"/>
</dbReference>
<protein>
    <recommendedName>
        <fullName evidence="2">Bet v I/Major latex protein domain-containing protein</fullName>
    </recommendedName>
</protein>
<accession>A0AAW1XTB3</accession>
<evidence type="ECO:0000256" key="1">
    <source>
        <dbReference type="ARBA" id="ARBA00038242"/>
    </source>
</evidence>
<gene>
    <name evidence="3" type="ORF">M0R45_016518</name>
</gene>
<proteinExistence type="inferred from homology"/>
<dbReference type="Gene3D" id="3.30.530.20">
    <property type="match status" value="1"/>
</dbReference>
<name>A0AAW1XTB3_RUBAR</name>